<evidence type="ECO:0000256" key="6">
    <source>
        <dbReference type="ARBA" id="ARBA00023136"/>
    </source>
</evidence>
<name>T0L9D9_COLGC</name>
<dbReference type="SUPFAM" id="SSF53474">
    <property type="entry name" value="alpha/beta-Hydrolases"/>
    <property type="match status" value="1"/>
</dbReference>
<evidence type="ECO:0000256" key="1">
    <source>
        <dbReference type="ARBA" id="ARBA00004173"/>
    </source>
</evidence>
<evidence type="ECO:0000313" key="8">
    <source>
        <dbReference type="Proteomes" id="UP000015530"/>
    </source>
</evidence>
<proteinExistence type="predicted"/>
<evidence type="ECO:0000313" key="7">
    <source>
        <dbReference type="EMBL" id="EQB44810.1"/>
    </source>
</evidence>
<dbReference type="OrthoDB" id="1658288at2759"/>
<evidence type="ECO:0000256" key="5">
    <source>
        <dbReference type="ARBA" id="ARBA00023128"/>
    </source>
</evidence>
<dbReference type="InterPro" id="IPR029058">
    <property type="entry name" value="AB_hydrolase_fold"/>
</dbReference>
<dbReference type="HOGENOM" id="CLU_000288_182_5_1"/>
<reference evidence="8" key="1">
    <citation type="journal article" date="2013" name="Mol. Plant Microbe Interact.">
        <title>Global aspects of pacC regulation of pathogenicity genes in Colletotrichum gloeosporioides as revealed by transcriptome analysis.</title>
        <authorList>
            <person name="Alkan N."/>
            <person name="Meng X."/>
            <person name="Friedlander G."/>
            <person name="Reuveni E."/>
            <person name="Sukno S."/>
            <person name="Sherman A."/>
            <person name="Thon M."/>
            <person name="Fluhr R."/>
            <person name="Prusky D."/>
        </authorList>
    </citation>
    <scope>NUCLEOTIDE SEQUENCE [LARGE SCALE GENOMIC DNA]</scope>
    <source>
        <strain evidence="8">Cg-14</strain>
    </source>
</reference>
<dbReference type="InterPro" id="IPR052374">
    <property type="entry name" value="SERAC1"/>
</dbReference>
<gene>
    <name evidence="7" type="ORF">CGLO_16409</name>
</gene>
<comment type="caution">
    <text evidence="7">The sequence shown here is derived from an EMBL/GenBank/DDBJ whole genome shotgun (WGS) entry which is preliminary data.</text>
</comment>
<dbReference type="Proteomes" id="UP000015530">
    <property type="component" value="Unassembled WGS sequence"/>
</dbReference>
<dbReference type="PANTHER" id="PTHR48182:SF2">
    <property type="entry name" value="PROTEIN SERAC1"/>
    <property type="match status" value="1"/>
</dbReference>
<keyword evidence="4" id="KW-0256">Endoplasmic reticulum</keyword>
<keyword evidence="6" id="KW-0472">Membrane</keyword>
<dbReference type="EMBL" id="AMYD01003888">
    <property type="protein sequence ID" value="EQB44810.1"/>
    <property type="molecule type" value="Genomic_DNA"/>
</dbReference>
<keyword evidence="5" id="KW-0496">Mitochondrion</keyword>
<accession>T0L9D9</accession>
<evidence type="ECO:0000256" key="2">
    <source>
        <dbReference type="ARBA" id="ARBA00004240"/>
    </source>
</evidence>
<dbReference type="OMA" id="TEMNIFR"/>
<dbReference type="Gene3D" id="3.40.50.1820">
    <property type="entry name" value="alpha/beta hydrolase"/>
    <property type="match status" value="1"/>
</dbReference>
<evidence type="ECO:0000256" key="4">
    <source>
        <dbReference type="ARBA" id="ARBA00022824"/>
    </source>
</evidence>
<evidence type="ECO:0008006" key="9">
    <source>
        <dbReference type="Google" id="ProtNLM"/>
    </source>
</evidence>
<dbReference type="GO" id="GO:0005783">
    <property type="term" value="C:endoplasmic reticulum"/>
    <property type="evidence" value="ECO:0007669"/>
    <property type="project" value="UniProtKB-SubCell"/>
</dbReference>
<organism evidence="7 8">
    <name type="scientific">Colletotrichum gloeosporioides (strain Cg-14)</name>
    <name type="common">Anthracnose fungus</name>
    <name type="synonym">Glomerella cingulata</name>
    <dbReference type="NCBI Taxonomy" id="1237896"/>
    <lineage>
        <taxon>Eukaryota</taxon>
        <taxon>Fungi</taxon>
        <taxon>Dikarya</taxon>
        <taxon>Ascomycota</taxon>
        <taxon>Pezizomycotina</taxon>
        <taxon>Sordariomycetes</taxon>
        <taxon>Hypocreomycetidae</taxon>
        <taxon>Glomerellales</taxon>
        <taxon>Glomerellaceae</taxon>
        <taxon>Colletotrichum</taxon>
        <taxon>Colletotrichum gloeosporioides species complex</taxon>
    </lineage>
</organism>
<dbReference type="PANTHER" id="PTHR48182">
    <property type="entry name" value="PROTEIN SERAC1"/>
    <property type="match status" value="1"/>
</dbReference>
<protein>
    <recommendedName>
        <fullName evidence="9">DUF676 domain-containing protein</fullName>
    </recommendedName>
</protein>
<sequence>MATRKEKAWTYRVERIPFGTTPEALIKQYFEPDDQSYLEVRSLCPDVALPEGEGGHGNGQLTATVYFKPKDSRPDGPRPQKSRIKVSREFVGFTPLFVPPAGTPIVADIIAVTGLAGNAYGSWAHDENEMWLRDSLQFTAPNARILTYGYVSKVENGCSFGILQDHACAFLVNLLLMRDEGRCESRPIIFIGHSLGCLIVKKAMIDAASRGINMARLPVRAIIFLAAPHKGLDVEALQTLFKGQPSETLVHELKKGSPTLLELNTKFSQIAGDIDILTCYEMKQTKQAVILENGKWAREGSPVIMVDRDSAILFMEKEKAVGVDADHSEIAKIEEGQGGIFPSVKAAIRNALRPTVSFAGNNQFVFGAFASQYLYSAACNTKDGFNKIASGFNSITVPYDTISNH</sequence>
<dbReference type="GO" id="GO:0005739">
    <property type="term" value="C:mitochondrion"/>
    <property type="evidence" value="ECO:0007669"/>
    <property type="project" value="UniProtKB-SubCell"/>
</dbReference>
<dbReference type="GO" id="GO:0016020">
    <property type="term" value="C:membrane"/>
    <property type="evidence" value="ECO:0007669"/>
    <property type="project" value="UniProtKB-SubCell"/>
</dbReference>
<evidence type="ECO:0000256" key="3">
    <source>
        <dbReference type="ARBA" id="ARBA00004370"/>
    </source>
</evidence>
<comment type="subcellular location">
    <subcellularLocation>
        <location evidence="2">Endoplasmic reticulum</location>
    </subcellularLocation>
    <subcellularLocation>
        <location evidence="3">Membrane</location>
    </subcellularLocation>
    <subcellularLocation>
        <location evidence="1">Mitochondrion</location>
    </subcellularLocation>
</comment>
<dbReference type="AlphaFoldDB" id="T0L9D9"/>